<keyword evidence="1" id="KW-0732">Signal</keyword>
<dbReference type="PANTHER" id="PTHR30535:SF4">
    <property type="entry name" value="HEMIN-BINDING PERIPLASMIC PROTEIN HMUT"/>
    <property type="match status" value="1"/>
</dbReference>
<dbReference type="InterPro" id="IPR002491">
    <property type="entry name" value="ABC_transptr_periplasmic_BD"/>
</dbReference>
<evidence type="ECO:0000313" key="3">
    <source>
        <dbReference type="EMBL" id="AMW34595.1"/>
    </source>
</evidence>
<feature type="chain" id="PRO_5007507903" description="Fe/B12 periplasmic-binding domain-containing protein" evidence="1">
    <location>
        <begin position="26"/>
        <end position="294"/>
    </location>
</feature>
<sequence>MKPQRCFVRVAVLVALTLAMMPAFPVYSGQAPQRIVSISAPITEIVFALGAGDRVIAVDTTSQYPEAAARRPKVGYMRTLAAEGILSLEPDLLLVPADAGPPHVLSQIRQAGVRVETLPAAMTLDTLHSNIHNIGNWVHRPQEADDLAKDLMATLNAIQRPAESSAPGVLCLLSAGAGPPIAAGRKTVVDYLIRQAGGRNVSSQTEGFKPLSGEGAMLLAPDILLLGDHTLGPDKKTDAIIQLPQIAPTPAARNKRVVVIDSTLLMGLGPRTPQAIIDLARSFGTAGDEPWPAH</sequence>
<evidence type="ECO:0000259" key="2">
    <source>
        <dbReference type="PROSITE" id="PS50983"/>
    </source>
</evidence>
<evidence type="ECO:0000313" key="4">
    <source>
        <dbReference type="Proteomes" id="UP000076066"/>
    </source>
</evidence>
<gene>
    <name evidence="3" type="ORF">AY555_04715</name>
</gene>
<dbReference type="InterPro" id="IPR050902">
    <property type="entry name" value="ABC_Transporter_SBP"/>
</dbReference>
<feature type="domain" description="Fe/B12 periplasmic-binding" evidence="2">
    <location>
        <begin position="34"/>
        <end position="287"/>
    </location>
</feature>
<proteinExistence type="predicted"/>
<dbReference type="KEGG" id="hjo:AY555_04715"/>
<protein>
    <recommendedName>
        <fullName evidence="2">Fe/B12 periplasmic-binding domain-containing protein</fullName>
    </recommendedName>
</protein>
<accession>A0A143DD07</accession>
<name>A0A143DD07_9PROT</name>
<keyword evidence="4" id="KW-1185">Reference proteome</keyword>
<dbReference type="Gene3D" id="3.40.50.1980">
    <property type="entry name" value="Nitrogenase molybdenum iron protein domain"/>
    <property type="match status" value="2"/>
</dbReference>
<reference evidence="3 4" key="1">
    <citation type="submission" date="2016-02" db="EMBL/GenBank/DDBJ databases">
        <title>Complete Genome of H5569, the type strain of the newly described species Haematospirillium jordaniae.</title>
        <authorList>
            <person name="Nicholson A.C."/>
            <person name="Humrighouse B.W."/>
            <person name="Loparov V."/>
            <person name="McQuiston J.R."/>
        </authorList>
    </citation>
    <scope>NUCLEOTIDE SEQUENCE [LARGE SCALE GENOMIC DNA]</scope>
    <source>
        <strain evidence="3 4">H5569</strain>
    </source>
</reference>
<dbReference type="AlphaFoldDB" id="A0A143DD07"/>
<dbReference type="Proteomes" id="UP000076066">
    <property type="component" value="Chromosome"/>
</dbReference>
<dbReference type="Pfam" id="PF01497">
    <property type="entry name" value="Peripla_BP_2"/>
    <property type="match status" value="1"/>
</dbReference>
<dbReference type="PROSITE" id="PS50983">
    <property type="entry name" value="FE_B12_PBP"/>
    <property type="match status" value="1"/>
</dbReference>
<dbReference type="OrthoDB" id="9797736at2"/>
<feature type="signal peptide" evidence="1">
    <location>
        <begin position="1"/>
        <end position="25"/>
    </location>
</feature>
<dbReference type="PANTHER" id="PTHR30535">
    <property type="entry name" value="VITAMIN B12-BINDING PROTEIN"/>
    <property type="match status" value="1"/>
</dbReference>
<organism evidence="3 4">
    <name type="scientific">Haematospirillum jordaniae</name>
    <dbReference type="NCBI Taxonomy" id="1549855"/>
    <lineage>
        <taxon>Bacteria</taxon>
        <taxon>Pseudomonadati</taxon>
        <taxon>Pseudomonadota</taxon>
        <taxon>Alphaproteobacteria</taxon>
        <taxon>Rhodospirillales</taxon>
        <taxon>Novispirillaceae</taxon>
        <taxon>Haematospirillum</taxon>
    </lineage>
</organism>
<evidence type="ECO:0000256" key="1">
    <source>
        <dbReference type="SAM" id="SignalP"/>
    </source>
</evidence>
<dbReference type="STRING" id="1549855.AY555_04715"/>
<dbReference type="SUPFAM" id="SSF53807">
    <property type="entry name" value="Helical backbone' metal receptor"/>
    <property type="match status" value="1"/>
</dbReference>
<dbReference type="EMBL" id="CP014525">
    <property type="protein sequence ID" value="AMW34595.1"/>
    <property type="molecule type" value="Genomic_DNA"/>
</dbReference>